<protein>
    <recommendedName>
        <fullName evidence="3">RING-type E3 ubiquitin transferase</fullName>
        <ecNumber evidence="3">2.3.2.27</ecNumber>
    </recommendedName>
</protein>
<feature type="region of interest" description="Disordered" evidence="10">
    <location>
        <begin position="409"/>
        <end position="515"/>
    </location>
</feature>
<feature type="region of interest" description="Disordered" evidence="10">
    <location>
        <begin position="235"/>
        <end position="304"/>
    </location>
</feature>
<accession>A0AAV0P393</accession>
<dbReference type="PANTHER" id="PTHR22937:SF212">
    <property type="entry name" value="RING-TYPE E3 UBIQUITIN TRANSFERASE"/>
    <property type="match status" value="1"/>
</dbReference>
<keyword evidence="5" id="KW-0479">Metal-binding</keyword>
<feature type="compositionally biased region" description="Low complexity" evidence="10">
    <location>
        <begin position="479"/>
        <end position="501"/>
    </location>
</feature>
<keyword evidence="8" id="KW-0862">Zinc</keyword>
<dbReference type="GO" id="GO:0061630">
    <property type="term" value="F:ubiquitin protein ligase activity"/>
    <property type="evidence" value="ECO:0007669"/>
    <property type="project" value="UniProtKB-EC"/>
</dbReference>
<evidence type="ECO:0000256" key="11">
    <source>
        <dbReference type="SAM" id="Phobius"/>
    </source>
</evidence>
<evidence type="ECO:0000313" key="13">
    <source>
        <dbReference type="EMBL" id="CAI0465019.1"/>
    </source>
</evidence>
<organism evidence="13 14">
    <name type="scientific">Linum tenue</name>
    <dbReference type="NCBI Taxonomy" id="586396"/>
    <lineage>
        <taxon>Eukaryota</taxon>
        <taxon>Viridiplantae</taxon>
        <taxon>Streptophyta</taxon>
        <taxon>Embryophyta</taxon>
        <taxon>Tracheophyta</taxon>
        <taxon>Spermatophyta</taxon>
        <taxon>Magnoliopsida</taxon>
        <taxon>eudicotyledons</taxon>
        <taxon>Gunneridae</taxon>
        <taxon>Pentapetalae</taxon>
        <taxon>rosids</taxon>
        <taxon>fabids</taxon>
        <taxon>Malpighiales</taxon>
        <taxon>Linaceae</taxon>
        <taxon>Linum</taxon>
    </lineage>
</organism>
<feature type="compositionally biased region" description="Low complexity" evidence="10">
    <location>
        <begin position="413"/>
        <end position="426"/>
    </location>
</feature>
<evidence type="ECO:0000256" key="4">
    <source>
        <dbReference type="ARBA" id="ARBA00022679"/>
    </source>
</evidence>
<comment type="catalytic activity">
    <reaction evidence="1">
        <text>S-ubiquitinyl-[E2 ubiquitin-conjugating enzyme]-L-cysteine + [acceptor protein]-L-lysine = [E2 ubiquitin-conjugating enzyme]-L-cysteine + N(6)-ubiquitinyl-[acceptor protein]-L-lysine.</text>
        <dbReference type="EC" id="2.3.2.27"/>
    </reaction>
</comment>
<evidence type="ECO:0000256" key="2">
    <source>
        <dbReference type="ARBA" id="ARBA00004906"/>
    </source>
</evidence>
<evidence type="ECO:0000256" key="7">
    <source>
        <dbReference type="ARBA" id="ARBA00022786"/>
    </source>
</evidence>
<dbReference type="SMART" id="SM00184">
    <property type="entry name" value="RING"/>
    <property type="match status" value="1"/>
</dbReference>
<dbReference type="InterPro" id="IPR001841">
    <property type="entry name" value="Znf_RING"/>
</dbReference>
<evidence type="ECO:0000256" key="9">
    <source>
        <dbReference type="PROSITE-ProRule" id="PRU00175"/>
    </source>
</evidence>
<feature type="region of interest" description="Disordered" evidence="10">
    <location>
        <begin position="106"/>
        <end position="161"/>
    </location>
</feature>
<dbReference type="Gene3D" id="3.30.40.10">
    <property type="entry name" value="Zinc/RING finger domain, C3HC4 (zinc finger)"/>
    <property type="match status" value="1"/>
</dbReference>
<dbReference type="FunFam" id="3.30.40.10:FF:000309">
    <property type="entry name" value="E3 ubiquitin-protein ligase MBR2"/>
    <property type="match status" value="1"/>
</dbReference>
<evidence type="ECO:0000256" key="8">
    <source>
        <dbReference type="ARBA" id="ARBA00022833"/>
    </source>
</evidence>
<feature type="region of interest" description="Disordered" evidence="10">
    <location>
        <begin position="557"/>
        <end position="576"/>
    </location>
</feature>
<keyword evidence="6 9" id="KW-0863">Zinc-finger</keyword>
<evidence type="ECO:0000259" key="12">
    <source>
        <dbReference type="PROSITE" id="PS50089"/>
    </source>
</evidence>
<gene>
    <name evidence="13" type="ORF">LITE_LOCUS36426</name>
</gene>
<keyword evidence="4" id="KW-0808">Transferase</keyword>
<feature type="compositionally biased region" description="Polar residues" evidence="10">
    <location>
        <begin position="457"/>
        <end position="471"/>
    </location>
</feature>
<dbReference type="PROSITE" id="PS50089">
    <property type="entry name" value="ZF_RING_2"/>
    <property type="match status" value="1"/>
</dbReference>
<dbReference type="GO" id="GO:0008270">
    <property type="term" value="F:zinc ion binding"/>
    <property type="evidence" value="ECO:0007669"/>
    <property type="project" value="UniProtKB-KW"/>
</dbReference>
<keyword evidence="11" id="KW-0472">Membrane</keyword>
<dbReference type="GO" id="GO:0010228">
    <property type="term" value="P:vegetative to reproductive phase transition of meristem"/>
    <property type="evidence" value="ECO:0007669"/>
    <property type="project" value="UniProtKB-ARBA"/>
</dbReference>
<evidence type="ECO:0000256" key="6">
    <source>
        <dbReference type="ARBA" id="ARBA00022771"/>
    </source>
</evidence>
<feature type="transmembrane region" description="Helical" evidence="11">
    <location>
        <begin position="20"/>
        <end position="39"/>
    </location>
</feature>
<feature type="compositionally biased region" description="Low complexity" evidence="10">
    <location>
        <begin position="262"/>
        <end position="273"/>
    </location>
</feature>
<evidence type="ECO:0000256" key="1">
    <source>
        <dbReference type="ARBA" id="ARBA00000900"/>
    </source>
</evidence>
<keyword evidence="14" id="KW-1185">Reference proteome</keyword>
<proteinExistence type="predicted"/>
<comment type="caution">
    <text evidence="13">The sequence shown here is derived from an EMBL/GenBank/DDBJ whole genome shotgun (WGS) entry which is preliminary data.</text>
</comment>
<reference evidence="13" key="1">
    <citation type="submission" date="2022-08" db="EMBL/GenBank/DDBJ databases">
        <authorList>
            <person name="Gutierrez-Valencia J."/>
        </authorList>
    </citation>
    <scope>NUCLEOTIDE SEQUENCE</scope>
</reference>
<dbReference type="PANTHER" id="PTHR22937">
    <property type="entry name" value="E3 UBIQUITIN-PROTEIN LIGASE RNF165"/>
    <property type="match status" value="1"/>
</dbReference>
<feature type="domain" description="RING-type" evidence="12">
    <location>
        <begin position="702"/>
        <end position="743"/>
    </location>
</feature>
<dbReference type="InterPro" id="IPR045191">
    <property type="entry name" value="MBR1/2-like"/>
</dbReference>
<feature type="compositionally biased region" description="Low complexity" evidence="10">
    <location>
        <begin position="137"/>
        <end position="153"/>
    </location>
</feature>
<feature type="compositionally biased region" description="Low complexity" evidence="10">
    <location>
        <begin position="293"/>
        <end position="302"/>
    </location>
</feature>
<dbReference type="Pfam" id="PF13639">
    <property type="entry name" value="zf-RING_2"/>
    <property type="match status" value="1"/>
</dbReference>
<dbReference type="EC" id="2.3.2.27" evidence="3"/>
<dbReference type="EMBL" id="CAMGYJ010000008">
    <property type="protein sequence ID" value="CAI0465019.1"/>
    <property type="molecule type" value="Genomic_DNA"/>
</dbReference>
<keyword evidence="7" id="KW-0833">Ubl conjugation pathway</keyword>
<evidence type="ECO:0000256" key="10">
    <source>
        <dbReference type="SAM" id="MobiDB-lite"/>
    </source>
</evidence>
<keyword evidence="11" id="KW-0812">Transmembrane</keyword>
<sequence>MISHKRCELYLPGPNVFNSINLLWVFLILSAFIYITYLAPMQGQRGVIGSLPETLDFDHGSASGNPIMDQQLCWNNLRTPSEERLSNFMLSPVQMNTYANPIDHERQNLNRWSLGEPSSGSARTDRSRDKQKMEHGSSSSSAAAAASMSADPSSRLEERRHEPTHMLSLNSVDVNAQFVHSSNANGFPQNLNLNAGLVGQGDDSMGGHNMIYKSSGAEHAVSGSEDFLLPSGSGGYLREDDGRPGCSLDGRRQSCKRKAVEGHGQSSMSGGSSLFQHPEGSGAWPGVPPRQVSSSLSISAAAPPEQHVHPRLVLGMRGLGTEGLADPMPSGGSSRQRNFRLRINPSHQESVPSSLFSSGGIVRHHSSRHNIPVENSLEFRSSPSAAEAPISQVQPAVIPVTALPHNVPPFRWSETSGSRPGSSSGGHIDLSDREEGSSRNTARQLWEHPMFVPATEPRTSARNQGNRNNIAGGNISVPSSNFASAAASRSGGSSSGVHLSAPTWVPHQNSSRNSRRLAEYVRRSLFSSDAAGGDPGTQSSNNNNSSAAAEMVIPAGTSSSQGHHHRPHPRSAPWLDRLGGDGVLRIPYPLRTFSASGEGRSRLVSEQIRNVLDLMRRGEGLRFEDVMILDQSVMFGVADIHDRHRDMRLDVDNMSYEELLALEEQIGSVNTGLSEEAIVGRLKQRKYSAAVESTTEGETEPCCVCQEEYNNGEEIGTLDCGHDFHTGCVKQWLMLKNWCPICKTTGLAPHK</sequence>
<evidence type="ECO:0000313" key="14">
    <source>
        <dbReference type="Proteomes" id="UP001154282"/>
    </source>
</evidence>
<keyword evidence="11" id="KW-1133">Transmembrane helix</keyword>
<evidence type="ECO:0000256" key="5">
    <source>
        <dbReference type="ARBA" id="ARBA00022723"/>
    </source>
</evidence>
<dbReference type="GO" id="GO:0043161">
    <property type="term" value="P:proteasome-mediated ubiquitin-dependent protein catabolic process"/>
    <property type="evidence" value="ECO:0007669"/>
    <property type="project" value="UniProtKB-ARBA"/>
</dbReference>
<dbReference type="InterPro" id="IPR013083">
    <property type="entry name" value="Znf_RING/FYVE/PHD"/>
</dbReference>
<comment type="pathway">
    <text evidence="2">Protein modification; protein ubiquitination.</text>
</comment>
<dbReference type="AlphaFoldDB" id="A0AAV0P393"/>
<dbReference type="Proteomes" id="UP001154282">
    <property type="component" value="Unassembled WGS sequence"/>
</dbReference>
<name>A0AAV0P393_9ROSI</name>
<dbReference type="SUPFAM" id="SSF57850">
    <property type="entry name" value="RING/U-box"/>
    <property type="match status" value="1"/>
</dbReference>
<feature type="compositionally biased region" description="Basic and acidic residues" evidence="10">
    <location>
        <begin position="123"/>
        <end position="135"/>
    </location>
</feature>
<evidence type="ECO:0000256" key="3">
    <source>
        <dbReference type="ARBA" id="ARBA00012483"/>
    </source>
</evidence>